<dbReference type="SUPFAM" id="SSF55144">
    <property type="entry name" value="LigT-like"/>
    <property type="match status" value="1"/>
</dbReference>
<feature type="region of interest" description="Disordered" evidence="1">
    <location>
        <begin position="1"/>
        <end position="25"/>
    </location>
</feature>
<feature type="compositionally biased region" description="Low complexity" evidence="1">
    <location>
        <begin position="1"/>
        <end position="11"/>
    </location>
</feature>
<protein>
    <recommendedName>
        <fullName evidence="4">Protein kinase A anchor protein nuclear localisation signal domain-containing protein</fullName>
    </recommendedName>
</protein>
<dbReference type="Gene3D" id="3.90.1140.10">
    <property type="entry name" value="Cyclic phosphodiesterase"/>
    <property type="match status" value="1"/>
</dbReference>
<accession>A0ABQ5K304</accession>
<organism evidence="2 3">
    <name type="scientific">Aduncisulcus paluster</name>
    <dbReference type="NCBI Taxonomy" id="2918883"/>
    <lineage>
        <taxon>Eukaryota</taxon>
        <taxon>Metamonada</taxon>
        <taxon>Carpediemonas-like organisms</taxon>
        <taxon>Aduncisulcus</taxon>
    </lineage>
</organism>
<evidence type="ECO:0000313" key="3">
    <source>
        <dbReference type="Proteomes" id="UP001057375"/>
    </source>
</evidence>
<feature type="region of interest" description="Disordered" evidence="1">
    <location>
        <begin position="158"/>
        <end position="190"/>
    </location>
</feature>
<name>A0ABQ5K304_9EUKA</name>
<dbReference type="InterPro" id="IPR009097">
    <property type="entry name" value="Cyclic_Pdiesterase"/>
</dbReference>
<feature type="compositionally biased region" description="Polar residues" evidence="1">
    <location>
        <begin position="158"/>
        <end position="180"/>
    </location>
</feature>
<comment type="caution">
    <text evidence="2">The sequence shown here is derived from an EMBL/GenBank/DDBJ whole genome shotgun (WGS) entry which is preliminary data.</text>
</comment>
<evidence type="ECO:0000313" key="2">
    <source>
        <dbReference type="EMBL" id="GKT26673.1"/>
    </source>
</evidence>
<sequence length="319" mass="35179">MSTDSAQSSSSRRFATLQRKKPVKPPRPTHFIGLFVKNIPEEWYTQTFQAIIKSTPLNQKKGMMLFEGHKVQPYDCLHITLGVMSTPSKEEQDRVISLISKALPDIVATITKISASQSSIDELLKGFDKLSVSPQPPKAVDVACPIKIRGSYADICSSPLSSSPQLDTKSISSGSLGQTDPRSKTSKPITPVSVDVCERGVFMKLNRIGHFGSTMKTHTVFVSPSSPFITAIHDVLVDGGAIPRDPRPYVAHLSVLRSPSDRRLCYNTTKLPSTLSEVGVMPHSLSHSDVDLRFCKMGPVKDEETGKTIYFPLKTWEFF</sequence>
<gene>
    <name evidence="2" type="ORF">ADUPG1_013437</name>
</gene>
<proteinExistence type="predicted"/>
<evidence type="ECO:0000256" key="1">
    <source>
        <dbReference type="SAM" id="MobiDB-lite"/>
    </source>
</evidence>
<reference evidence="2" key="1">
    <citation type="submission" date="2022-03" db="EMBL/GenBank/DDBJ databases">
        <title>Draft genome sequence of Aduncisulcus paluster, a free-living microaerophilic Fornicata.</title>
        <authorList>
            <person name="Yuyama I."/>
            <person name="Kume K."/>
            <person name="Tamura T."/>
            <person name="Inagaki Y."/>
            <person name="Hashimoto T."/>
        </authorList>
    </citation>
    <scope>NUCLEOTIDE SEQUENCE</scope>
    <source>
        <strain evidence="2">NY0171</strain>
    </source>
</reference>
<evidence type="ECO:0008006" key="4">
    <source>
        <dbReference type="Google" id="ProtNLM"/>
    </source>
</evidence>
<dbReference type="Proteomes" id="UP001057375">
    <property type="component" value="Unassembled WGS sequence"/>
</dbReference>
<dbReference type="EMBL" id="BQXS01012670">
    <property type="protein sequence ID" value="GKT26673.1"/>
    <property type="molecule type" value="Genomic_DNA"/>
</dbReference>
<keyword evidence="3" id="KW-1185">Reference proteome</keyword>